<dbReference type="Proteomes" id="UP000569914">
    <property type="component" value="Unassembled WGS sequence"/>
</dbReference>
<evidence type="ECO:0000256" key="2">
    <source>
        <dbReference type="SAM" id="SignalP"/>
    </source>
</evidence>
<dbReference type="Pfam" id="PF06101">
    <property type="entry name" value="Vps62"/>
    <property type="match status" value="1"/>
</dbReference>
<evidence type="ECO:0000256" key="1">
    <source>
        <dbReference type="SAM" id="MobiDB-lite"/>
    </source>
</evidence>
<feature type="compositionally biased region" description="Basic and acidic residues" evidence="1">
    <location>
        <begin position="124"/>
        <end position="142"/>
    </location>
</feature>
<evidence type="ECO:0000313" key="4">
    <source>
        <dbReference type="Proteomes" id="UP000569914"/>
    </source>
</evidence>
<keyword evidence="4" id="KW-1185">Reference proteome</keyword>
<dbReference type="PANTHER" id="PTHR48174:SF5">
    <property type="entry name" value="VACUOLAR PROTEIN SORTING-ASSOCIATED PROTEIN 62"/>
    <property type="match status" value="1"/>
</dbReference>
<name>A0A7Y9L9U8_9ACTN</name>
<sequence>MRKALTLLLFLAVLAAAGCGPEQEAGPTAAATPPPTGSASTAPSSEGPATAGPAAGGGSLELAKKYAPLVRMGQGEKNLPIDAVFFIKSSELRWNRDDRCDDDLIDRTPTPEKLADPAAYRAQKTVDGECDQREGREYNTTERTRPYANEETLGKEGYFLDAMNVVHEVGKVKDDAETPAYVEYVPGTGDDQGKTAYIYWFFYPYNTWTNPTPGAKGKGGNHEGDWERITVVVGANGKPESVVFSQHDTKCRMDFAKVAGKDGHPVAYSAVGSHGSYPIGDARYKIESLPGPLKALGMLEDRTSTKGESWKTWLHLKEVQREPWWGYAGGWGEVGGPIGAMDLDKHQTGPEGPNPIKQKEQMVREAFETDAACPDPVSIDNPTDPKQAAITRLEYYLHAIGRHDAGNACSISAPKIRPLCLFALPQAFKEMSEQEAKVLRTIKIDPAKVRKVSGKRYEFPPASLRGKTTVDGTLVMIKIKKQWYLTDEQGAP</sequence>
<feature type="region of interest" description="Disordered" evidence="1">
    <location>
        <begin position="120"/>
        <end position="142"/>
    </location>
</feature>
<feature type="signal peptide" evidence="2">
    <location>
        <begin position="1"/>
        <end position="25"/>
    </location>
</feature>
<feature type="region of interest" description="Disordered" evidence="1">
    <location>
        <begin position="21"/>
        <end position="56"/>
    </location>
</feature>
<keyword evidence="2" id="KW-0732">Signal</keyword>
<reference evidence="3 4" key="1">
    <citation type="submission" date="2020-07" db="EMBL/GenBank/DDBJ databases">
        <title>Sequencing the genomes of 1000 actinobacteria strains.</title>
        <authorList>
            <person name="Klenk H.-P."/>
        </authorList>
    </citation>
    <scope>NUCLEOTIDE SEQUENCE [LARGE SCALE GENOMIC DNA]</scope>
    <source>
        <strain evidence="3 4">DSM 22083</strain>
    </source>
</reference>
<evidence type="ECO:0000313" key="3">
    <source>
        <dbReference type="EMBL" id="NYE72164.1"/>
    </source>
</evidence>
<dbReference type="PROSITE" id="PS51257">
    <property type="entry name" value="PROKAR_LIPOPROTEIN"/>
    <property type="match status" value="1"/>
</dbReference>
<dbReference type="RefSeq" id="WP_179752798.1">
    <property type="nucleotide sequence ID" value="NZ_JACCBU010000001.1"/>
</dbReference>
<organism evidence="3 4">
    <name type="scientific">Microlunatus parietis</name>
    <dbReference type="NCBI Taxonomy" id="682979"/>
    <lineage>
        <taxon>Bacteria</taxon>
        <taxon>Bacillati</taxon>
        <taxon>Actinomycetota</taxon>
        <taxon>Actinomycetes</taxon>
        <taxon>Propionibacteriales</taxon>
        <taxon>Propionibacteriaceae</taxon>
        <taxon>Microlunatus</taxon>
    </lineage>
</organism>
<gene>
    <name evidence="3" type="ORF">BKA15_003493</name>
</gene>
<dbReference type="EMBL" id="JACCBU010000001">
    <property type="protein sequence ID" value="NYE72164.1"/>
    <property type="molecule type" value="Genomic_DNA"/>
</dbReference>
<comment type="caution">
    <text evidence="3">The sequence shown here is derived from an EMBL/GenBank/DDBJ whole genome shotgun (WGS) entry which is preliminary data.</text>
</comment>
<protein>
    <submittedName>
        <fullName evidence="3">Uncharacterized protein</fullName>
    </submittedName>
</protein>
<dbReference type="InterPro" id="IPR009291">
    <property type="entry name" value="Vps62"/>
</dbReference>
<accession>A0A7Y9L9U8</accession>
<dbReference type="PANTHER" id="PTHR48174">
    <property type="entry name" value="DUF946 FAMILY PROTEIN"/>
    <property type="match status" value="1"/>
</dbReference>
<feature type="chain" id="PRO_5038688470" evidence="2">
    <location>
        <begin position="26"/>
        <end position="492"/>
    </location>
</feature>
<dbReference type="AlphaFoldDB" id="A0A7Y9L9U8"/>
<proteinExistence type="predicted"/>
<feature type="compositionally biased region" description="Low complexity" evidence="1">
    <location>
        <begin position="21"/>
        <end position="53"/>
    </location>
</feature>